<evidence type="ECO:0000256" key="4">
    <source>
        <dbReference type="ARBA" id="ARBA00023163"/>
    </source>
</evidence>
<sequence>MNTPLRPAFDWNRLRAFLVTAEEGSLSAAARILKLTQPTLGRQVAALEQELGVALFERVGRSLSLTRSGLELLEHARAMGEAAGRVSLAASGRVEAVAGEVTVTASDVISAWLLPPVLERLREAAPGLSLEIVATNSLRDIRRREADIAIRHVEPQDGELIARRMPDMQARLYASRDLVARRGGPPRDAAALSAWPFVGFERSDRFRLALNAQGLSLTPDSFPLVSDNGVVAWHYVRAGLGVGAMIDDVARLAPEVECVLPELPAIPVPVFVVTHRELHTSRRIRIVFDHITAMLGGD</sequence>
<dbReference type="InterPro" id="IPR036388">
    <property type="entry name" value="WH-like_DNA-bd_sf"/>
</dbReference>
<dbReference type="GO" id="GO:0043565">
    <property type="term" value="F:sequence-specific DNA binding"/>
    <property type="evidence" value="ECO:0007669"/>
    <property type="project" value="TreeGrafter"/>
</dbReference>
<evidence type="ECO:0000256" key="3">
    <source>
        <dbReference type="ARBA" id="ARBA00023125"/>
    </source>
</evidence>
<dbReference type="SUPFAM" id="SSF46785">
    <property type="entry name" value="Winged helix' DNA-binding domain"/>
    <property type="match status" value="1"/>
</dbReference>
<evidence type="ECO:0000259" key="5">
    <source>
        <dbReference type="PROSITE" id="PS50931"/>
    </source>
</evidence>
<reference evidence="6 7" key="1">
    <citation type="submission" date="2017-08" db="EMBL/GenBank/DDBJ databases">
        <authorList>
            <person name="de Groot N.N."/>
        </authorList>
    </citation>
    <scope>NUCLEOTIDE SEQUENCE [LARGE SCALE GENOMIC DNA]</scope>
    <source>
        <strain evidence="6 7">USBA 352</strain>
    </source>
</reference>
<dbReference type="Gene3D" id="1.10.10.10">
    <property type="entry name" value="Winged helix-like DNA-binding domain superfamily/Winged helix DNA-binding domain"/>
    <property type="match status" value="1"/>
</dbReference>
<dbReference type="GO" id="GO:0006351">
    <property type="term" value="P:DNA-templated transcription"/>
    <property type="evidence" value="ECO:0007669"/>
    <property type="project" value="TreeGrafter"/>
</dbReference>
<dbReference type="PROSITE" id="PS50931">
    <property type="entry name" value="HTH_LYSR"/>
    <property type="match status" value="1"/>
</dbReference>
<protein>
    <submittedName>
        <fullName evidence="6">Transcriptional regulator, LysR family</fullName>
    </submittedName>
</protein>
<evidence type="ECO:0000313" key="7">
    <source>
        <dbReference type="Proteomes" id="UP000219331"/>
    </source>
</evidence>
<dbReference type="RefSeq" id="WP_097175801.1">
    <property type="nucleotide sequence ID" value="NZ_OBML01000010.1"/>
</dbReference>
<dbReference type="STRING" id="538381.GCA_001696535_04033"/>
<dbReference type="GO" id="GO:0003700">
    <property type="term" value="F:DNA-binding transcription factor activity"/>
    <property type="evidence" value="ECO:0007669"/>
    <property type="project" value="InterPro"/>
</dbReference>
<dbReference type="AlphaFoldDB" id="A0A285TGK1"/>
<dbReference type="FunFam" id="1.10.10.10:FF:000001">
    <property type="entry name" value="LysR family transcriptional regulator"/>
    <property type="match status" value="1"/>
</dbReference>
<dbReference type="Pfam" id="PF00126">
    <property type="entry name" value="HTH_1"/>
    <property type="match status" value="1"/>
</dbReference>
<dbReference type="Pfam" id="PF03466">
    <property type="entry name" value="LysR_substrate"/>
    <property type="match status" value="1"/>
</dbReference>
<keyword evidence="7" id="KW-1185">Reference proteome</keyword>
<dbReference type="InterPro" id="IPR000847">
    <property type="entry name" value="LysR_HTH_N"/>
</dbReference>
<feature type="domain" description="HTH lysR-type" evidence="5">
    <location>
        <begin position="9"/>
        <end position="66"/>
    </location>
</feature>
<proteinExistence type="inferred from homology"/>
<dbReference type="Proteomes" id="UP000219331">
    <property type="component" value="Unassembled WGS sequence"/>
</dbReference>
<evidence type="ECO:0000313" key="6">
    <source>
        <dbReference type="EMBL" id="SOC19392.1"/>
    </source>
</evidence>
<keyword evidence="3" id="KW-0238">DNA-binding</keyword>
<keyword evidence="4" id="KW-0804">Transcription</keyword>
<evidence type="ECO:0000256" key="1">
    <source>
        <dbReference type="ARBA" id="ARBA00009437"/>
    </source>
</evidence>
<dbReference type="InterPro" id="IPR036390">
    <property type="entry name" value="WH_DNA-bd_sf"/>
</dbReference>
<dbReference type="PANTHER" id="PTHR30537:SF3">
    <property type="entry name" value="TRANSCRIPTIONAL REGULATORY PROTEIN"/>
    <property type="match status" value="1"/>
</dbReference>
<name>A0A285TGK1_9HYPH</name>
<evidence type="ECO:0000256" key="2">
    <source>
        <dbReference type="ARBA" id="ARBA00023015"/>
    </source>
</evidence>
<dbReference type="InterPro" id="IPR005119">
    <property type="entry name" value="LysR_subst-bd"/>
</dbReference>
<dbReference type="Gene3D" id="3.40.190.290">
    <property type="match status" value="1"/>
</dbReference>
<comment type="similarity">
    <text evidence="1">Belongs to the LysR transcriptional regulatory family.</text>
</comment>
<dbReference type="EMBL" id="OBML01000010">
    <property type="protein sequence ID" value="SOC19392.1"/>
    <property type="molecule type" value="Genomic_DNA"/>
</dbReference>
<keyword evidence="2" id="KW-0805">Transcription regulation</keyword>
<organism evidence="6 7">
    <name type="scientific">Stappia indica</name>
    <dbReference type="NCBI Taxonomy" id="538381"/>
    <lineage>
        <taxon>Bacteria</taxon>
        <taxon>Pseudomonadati</taxon>
        <taxon>Pseudomonadota</taxon>
        <taxon>Alphaproteobacteria</taxon>
        <taxon>Hyphomicrobiales</taxon>
        <taxon>Stappiaceae</taxon>
        <taxon>Stappia</taxon>
    </lineage>
</organism>
<dbReference type="PANTHER" id="PTHR30537">
    <property type="entry name" value="HTH-TYPE TRANSCRIPTIONAL REGULATOR"/>
    <property type="match status" value="1"/>
</dbReference>
<dbReference type="SUPFAM" id="SSF53850">
    <property type="entry name" value="Periplasmic binding protein-like II"/>
    <property type="match status" value="1"/>
</dbReference>
<gene>
    <name evidence="6" type="ORF">SAMN05421512_11021</name>
</gene>
<accession>A0A285TGK1</accession>
<dbReference type="PRINTS" id="PR00039">
    <property type="entry name" value="HTHLYSR"/>
</dbReference>
<dbReference type="OrthoDB" id="9798121at2"/>
<dbReference type="InterPro" id="IPR058163">
    <property type="entry name" value="LysR-type_TF_proteobact-type"/>
</dbReference>